<dbReference type="AlphaFoldDB" id="U4LAF6"/>
<reference evidence="2 3" key="1">
    <citation type="journal article" date="2013" name="PLoS Genet.">
        <title>The genome and development-dependent transcriptomes of Pyronema confluens: a window into fungal evolution.</title>
        <authorList>
            <person name="Traeger S."/>
            <person name="Altegoer F."/>
            <person name="Freitag M."/>
            <person name="Gabaldon T."/>
            <person name="Kempken F."/>
            <person name="Kumar A."/>
            <person name="Marcet-Houben M."/>
            <person name="Poggeler S."/>
            <person name="Stajich J.E."/>
            <person name="Nowrousian M."/>
        </authorList>
    </citation>
    <scope>NUCLEOTIDE SEQUENCE [LARGE SCALE GENOMIC DNA]</scope>
    <source>
        <strain evidence="3">CBS 100304</strain>
        <tissue evidence="2">Vegetative mycelium</tissue>
    </source>
</reference>
<dbReference type="EMBL" id="HF936391">
    <property type="protein sequence ID" value="CCX16395.1"/>
    <property type="molecule type" value="Genomic_DNA"/>
</dbReference>
<protein>
    <recommendedName>
        <fullName evidence="4">Malate dehydrogenase</fullName>
    </recommendedName>
</protein>
<dbReference type="OMA" id="QYWVYGP"/>
<evidence type="ECO:0000313" key="2">
    <source>
        <dbReference type="EMBL" id="CCX16395.1"/>
    </source>
</evidence>
<dbReference type="eggNOG" id="ENOG502S85Z">
    <property type="taxonomic scope" value="Eukaryota"/>
</dbReference>
<evidence type="ECO:0000313" key="3">
    <source>
        <dbReference type="Proteomes" id="UP000018144"/>
    </source>
</evidence>
<evidence type="ECO:0008006" key="4">
    <source>
        <dbReference type="Google" id="ProtNLM"/>
    </source>
</evidence>
<sequence length="246" mass="25955">MQLTNFLIPLALAATVSAAPVDCLGKALNIFEDINCPLTSTAILPTIQQPNYAELSAPAASPSPIPTPLRVVLGHGTQNYTCSTNTASSKPVAAGAKAQLIDASCLAKYPDLLHSLPATIMSFNPKQLSEFLAKKLNIYSFNAYIGDHFFSDATTPVFSFTRSGGETIVGKKSENVAAPATVNAKGMTDGMTTDAVDWLKIAATEGTTNGCKSVYRVVTAGGKPPATCEGQESTVEVAYATEYWFY</sequence>
<dbReference type="Pfam" id="PF11937">
    <property type="entry name" value="DUF3455"/>
    <property type="match status" value="1"/>
</dbReference>
<keyword evidence="1" id="KW-0732">Signal</keyword>
<keyword evidence="3" id="KW-1185">Reference proteome</keyword>
<dbReference type="InterPro" id="IPR021851">
    <property type="entry name" value="DUF3455"/>
</dbReference>
<dbReference type="Proteomes" id="UP000018144">
    <property type="component" value="Unassembled WGS sequence"/>
</dbReference>
<dbReference type="PANTHER" id="PTHR35567:SF1">
    <property type="entry name" value="CONSERVED FUNGAL PROTEIN (AFU_ORTHOLOGUE AFUA_1G14230)"/>
    <property type="match status" value="1"/>
</dbReference>
<name>U4LAF6_PYROM</name>
<dbReference type="PANTHER" id="PTHR35567">
    <property type="entry name" value="MALATE DEHYDROGENASE (AFU_ORTHOLOGUE AFUA_2G13800)"/>
    <property type="match status" value="1"/>
</dbReference>
<dbReference type="OrthoDB" id="1859733at2759"/>
<feature type="signal peptide" evidence="1">
    <location>
        <begin position="1"/>
        <end position="18"/>
    </location>
</feature>
<feature type="chain" id="PRO_5004651810" description="Malate dehydrogenase" evidence="1">
    <location>
        <begin position="19"/>
        <end position="246"/>
    </location>
</feature>
<evidence type="ECO:0000256" key="1">
    <source>
        <dbReference type="SAM" id="SignalP"/>
    </source>
</evidence>
<gene>
    <name evidence="2" type="ORF">PCON_03000</name>
</gene>
<organism evidence="2 3">
    <name type="scientific">Pyronema omphalodes (strain CBS 100304)</name>
    <name type="common">Pyronema confluens</name>
    <dbReference type="NCBI Taxonomy" id="1076935"/>
    <lineage>
        <taxon>Eukaryota</taxon>
        <taxon>Fungi</taxon>
        <taxon>Dikarya</taxon>
        <taxon>Ascomycota</taxon>
        <taxon>Pezizomycotina</taxon>
        <taxon>Pezizomycetes</taxon>
        <taxon>Pezizales</taxon>
        <taxon>Pyronemataceae</taxon>
        <taxon>Pyronema</taxon>
    </lineage>
</organism>
<accession>U4LAF6</accession>
<proteinExistence type="predicted"/>